<proteinExistence type="predicted"/>
<evidence type="ECO:0000313" key="3">
    <source>
        <dbReference type="Proteomes" id="UP000244855"/>
    </source>
</evidence>
<dbReference type="InterPro" id="IPR029062">
    <property type="entry name" value="Class_I_gatase-like"/>
</dbReference>
<dbReference type="InterPro" id="IPR002818">
    <property type="entry name" value="DJ-1/PfpI"/>
</dbReference>
<protein>
    <submittedName>
        <fullName evidence="2">Class I glutamine amidotransferase-like protein</fullName>
    </submittedName>
</protein>
<feature type="domain" description="DJ-1/PfpI" evidence="1">
    <location>
        <begin position="9"/>
        <end position="182"/>
    </location>
</feature>
<evidence type="ECO:0000313" key="2">
    <source>
        <dbReference type="EMBL" id="PVH94874.1"/>
    </source>
</evidence>
<organism evidence="2 3">
    <name type="scientific">Periconia macrospinosa</name>
    <dbReference type="NCBI Taxonomy" id="97972"/>
    <lineage>
        <taxon>Eukaryota</taxon>
        <taxon>Fungi</taxon>
        <taxon>Dikarya</taxon>
        <taxon>Ascomycota</taxon>
        <taxon>Pezizomycotina</taxon>
        <taxon>Dothideomycetes</taxon>
        <taxon>Pleosporomycetidae</taxon>
        <taxon>Pleosporales</taxon>
        <taxon>Massarineae</taxon>
        <taxon>Periconiaceae</taxon>
        <taxon>Periconia</taxon>
    </lineage>
</organism>
<dbReference type="InterPro" id="IPR052158">
    <property type="entry name" value="INH-QAR"/>
</dbReference>
<dbReference type="Gene3D" id="3.40.50.880">
    <property type="match status" value="1"/>
</dbReference>
<keyword evidence="2" id="KW-0808">Transferase</keyword>
<dbReference type="STRING" id="97972.A0A2V1DCM0"/>
<dbReference type="OrthoDB" id="543156at2759"/>
<accession>A0A2V1DCM0</accession>
<evidence type="ECO:0000259" key="1">
    <source>
        <dbReference type="Pfam" id="PF01965"/>
    </source>
</evidence>
<dbReference type="SUPFAM" id="SSF52317">
    <property type="entry name" value="Class I glutamine amidotransferase-like"/>
    <property type="match status" value="1"/>
</dbReference>
<dbReference type="PANTHER" id="PTHR43130:SF15">
    <property type="entry name" value="THIJ_PFPI FAMILY PROTEIN (AFU_ORTHOLOGUE AFUA_5G14240)"/>
    <property type="match status" value="1"/>
</dbReference>
<dbReference type="CDD" id="cd03139">
    <property type="entry name" value="GATase1_PfpI_2"/>
    <property type="match status" value="1"/>
</dbReference>
<gene>
    <name evidence="2" type="ORF">DM02DRAFT_618298</name>
</gene>
<dbReference type="PANTHER" id="PTHR43130">
    <property type="entry name" value="ARAC-FAMILY TRANSCRIPTIONAL REGULATOR"/>
    <property type="match status" value="1"/>
</dbReference>
<keyword evidence="3" id="KW-1185">Reference proteome</keyword>
<dbReference type="GO" id="GO:0016740">
    <property type="term" value="F:transferase activity"/>
    <property type="evidence" value="ECO:0007669"/>
    <property type="project" value="UniProtKB-KW"/>
</dbReference>
<keyword evidence="2" id="KW-0315">Glutamine amidotransferase</keyword>
<dbReference type="Pfam" id="PF01965">
    <property type="entry name" value="DJ-1_PfpI"/>
    <property type="match status" value="1"/>
</dbReference>
<dbReference type="AlphaFoldDB" id="A0A2V1DCM0"/>
<dbReference type="EMBL" id="KZ805517">
    <property type="protein sequence ID" value="PVH94874.1"/>
    <property type="molecule type" value="Genomic_DNA"/>
</dbReference>
<name>A0A2V1DCM0_9PLEO</name>
<reference evidence="2 3" key="1">
    <citation type="journal article" date="2018" name="Sci. Rep.">
        <title>Comparative genomics provides insights into the lifestyle and reveals functional heterogeneity of dark septate endophytic fungi.</title>
        <authorList>
            <person name="Knapp D.G."/>
            <person name="Nemeth J.B."/>
            <person name="Barry K."/>
            <person name="Hainaut M."/>
            <person name="Henrissat B."/>
            <person name="Johnson J."/>
            <person name="Kuo A."/>
            <person name="Lim J.H.P."/>
            <person name="Lipzen A."/>
            <person name="Nolan M."/>
            <person name="Ohm R.A."/>
            <person name="Tamas L."/>
            <person name="Grigoriev I.V."/>
            <person name="Spatafora J.W."/>
            <person name="Nagy L.G."/>
            <person name="Kovacs G.M."/>
        </authorList>
    </citation>
    <scope>NUCLEOTIDE SEQUENCE [LARGE SCALE GENOMIC DNA]</scope>
    <source>
        <strain evidence="2 3">DSE2036</strain>
    </source>
</reference>
<sequence length="221" mass="24586">MSAQQLPKHIGVILFPGFQLLDLCGPLDVLNILATKHTLKLSVLAATLDPVSTQHVLQDEKKSDFGEKLVPTHTFATAPDDIEVLLLPGGYGSRSEEKIEGVVEFLRSYYPRLRYMLTVCTGSAILAKTGVLNQRKATSNKKAFSWVKEQNTAVQWVPQARWVVDGNIWTSSGISAGIDLIYAWIGEVYGEELATLLADQSEYDRNTDSWNDRFAERWGSV</sequence>
<dbReference type="Proteomes" id="UP000244855">
    <property type="component" value="Unassembled WGS sequence"/>
</dbReference>